<sequence>MDRIEDGSDTSSIKPLSSLRSKFESLSKQQDLLPSSPRALRQASPNRDVPPQSPLVGGSQEPRSESFISREDSAPDFRLHRERPNPSRTRPVSMISIASLSQTPPTLVIDSPRSPHKNFSVDLRPSVGRSYKRPVTPEPGTESPVNGHGTKLSRGATSSIEGRINAFVEASERSASPSASKDPTQLSKSEAGIKPIPPPINRAAKPNIPAKTFLKTSLPRALSPPKTQADVSDRPNSPFGTPPSSPEFPPNHATSKRIEEKPRSSLKQGDNVALRSSADLQSSQLQRVRGDSVASLVERARTDSNASFVEESDYPESWLAHPSSHHVAPLREHNPSLPSRYRQGTAPTLQQDHTGDHSPPRLPVRPELQMRSGRVSPPKPRSGRVSPLKTQLLYADIAAETNTAVPSSISPISRRLPVISYQEAGKEYGNMGAPPVPAPRRSTERRREPPPPPPAQVTNYTREVEVSAERNGDPTSTNVQQSDPLFSDQSAAISDFPETEKSNRRPPRFKQRPYHIPTEYDTRLLAICGEYVCTTGYITKAWNMRTGELLMSMEHRETSKMASIIFKPSPSIDDEGKRIWLGSSTGDIHEVDIQSRRIVKTKSHAHPRREIIRMFRFAAELWTLDDSGDLNVWKPDHKGIPSLDSQFLSWRIPRGHGFAIACGPQLWIAHGKELRVFSPGAQQDSAFHITRNPLVQSSAGDITCGAIIDSQPNLVYFGHTDGKVSIYDRSDLSCTAVVTASLYRIISLCGAGDYLWAGFSTGMAYVYDTKTSPWTVKKDWQAHDKQICSIVSDPSGVWKMGRLVVMTLGLDNLLKIWDGILEEDWLMSRLSSRDSEYSSFRELTAAVLTWNAGASKPNHLQHSERDNNFYRDFIRSYTAPDLFIFGFQEVVDLEDKKVISKSLFRSKKKDPGEQEHTSQVYRAWRDYLVRNLEEHVPGRHGYTLLHTASMVGLFTCVFVKTSERARIRHIHTSEVKRGMGGSLGNKGAILIRMVVDDSSICLVNCHLAAGQTQTINRNNDAAAILEAKVLPAFPIQDNEKAKHSDVFTNGGDGSMILDHEICILNGDLNYRIDTMGRDTVIKHVQQGNYARLLERDQLLLSRKRNPGFRLRAFQESPITFAPTYKYNVNTDDYDTSEKRRAPAWCDRIMYRGIGKVKMEDYRRWDQIRVSDHRPVSGYLRLRVKTVDSGRRERIWNQCLDESEAVRQRIARDVQLSYLTNILGMSQSEAKSALRG</sequence>
<dbReference type="Gene3D" id="2.130.10.10">
    <property type="entry name" value="YVTN repeat-like/Quinoprotein amine dehydrogenase"/>
    <property type="match status" value="2"/>
</dbReference>
<dbReference type="SUPFAM" id="SSF50978">
    <property type="entry name" value="WD40 repeat-like"/>
    <property type="match status" value="1"/>
</dbReference>
<organism evidence="4">
    <name type="scientific">Dissoconium aciculare CBS 342.82</name>
    <dbReference type="NCBI Taxonomy" id="1314786"/>
    <lineage>
        <taxon>Eukaryota</taxon>
        <taxon>Fungi</taxon>
        <taxon>Dikarya</taxon>
        <taxon>Ascomycota</taxon>
        <taxon>Pezizomycotina</taxon>
        <taxon>Dothideomycetes</taxon>
        <taxon>Dothideomycetidae</taxon>
        <taxon>Mycosphaerellales</taxon>
        <taxon>Dissoconiaceae</taxon>
        <taxon>Dissoconium</taxon>
    </lineage>
</organism>
<dbReference type="PANTHER" id="PTHR11200:SF240">
    <property type="entry name" value="INOSITOL POLYPHOSPHATE 5-PHOSPHATASE C9G1.10C-RELATED"/>
    <property type="match status" value="1"/>
</dbReference>
<dbReference type="GeneID" id="54365451"/>
<feature type="compositionally biased region" description="Polar residues" evidence="1">
    <location>
        <begin position="9"/>
        <end position="33"/>
    </location>
</feature>
<feature type="region of interest" description="Disordered" evidence="1">
    <location>
        <begin position="494"/>
        <end position="513"/>
    </location>
</feature>
<reference evidence="4" key="1">
    <citation type="submission" date="2020-01" db="EMBL/GenBank/DDBJ databases">
        <authorList>
            <consortium name="DOE Joint Genome Institute"/>
            <person name="Haridas S."/>
            <person name="Albert R."/>
            <person name="Binder M."/>
            <person name="Bloem J."/>
            <person name="Labutti K."/>
            <person name="Salamov A."/>
            <person name="Andreopoulos B."/>
            <person name="Baker S.E."/>
            <person name="Barry K."/>
            <person name="Bills G."/>
            <person name="Bluhm B.H."/>
            <person name="Cannon C."/>
            <person name="Castanera R."/>
            <person name="Culley D.E."/>
            <person name="Daum C."/>
            <person name="Ezra D."/>
            <person name="Gonzalez J.B."/>
            <person name="Henrissat B."/>
            <person name="Kuo A."/>
            <person name="Liang C."/>
            <person name="Lipzen A."/>
            <person name="Lutzoni F."/>
            <person name="Magnuson J."/>
            <person name="Mondo S."/>
            <person name="Nolan M."/>
            <person name="Ohm R."/>
            <person name="Pangilinan J."/>
            <person name="Park H.-J."/>
            <person name="Ramirez L."/>
            <person name="Alfaro M."/>
            <person name="Sun H."/>
            <person name="Tritt A."/>
            <person name="Yoshinaga Y."/>
            <person name="Zwiers L.-H."/>
            <person name="Turgeon B.G."/>
            <person name="Goodwin S.B."/>
            <person name="Spatafora J.W."/>
            <person name="Crous P.W."/>
            <person name="Grigoriev I.V."/>
        </authorList>
    </citation>
    <scope>NUCLEOTIDE SEQUENCE</scope>
    <source>
        <strain evidence="4">CBS 342.82</strain>
    </source>
</reference>
<feature type="compositionally biased region" description="Basic and acidic residues" evidence="1">
    <location>
        <begin position="462"/>
        <end position="472"/>
    </location>
</feature>
<reference evidence="4" key="3">
    <citation type="submission" date="2025-08" db="UniProtKB">
        <authorList>
            <consortium name="RefSeq"/>
        </authorList>
    </citation>
    <scope>IDENTIFICATION</scope>
    <source>
        <strain evidence="4">CBS 342.82</strain>
    </source>
</reference>
<evidence type="ECO:0000313" key="3">
    <source>
        <dbReference type="Proteomes" id="UP000504637"/>
    </source>
</evidence>
<feature type="compositionally biased region" description="Basic and acidic residues" evidence="1">
    <location>
        <begin position="62"/>
        <end position="85"/>
    </location>
</feature>
<feature type="domain" description="Inositol polyphosphate-related phosphatase" evidence="2">
    <location>
        <begin position="841"/>
        <end position="1187"/>
    </location>
</feature>
<evidence type="ECO:0000256" key="1">
    <source>
        <dbReference type="SAM" id="MobiDB-lite"/>
    </source>
</evidence>
<dbReference type="InterPro" id="IPR001680">
    <property type="entry name" value="WD40_rpt"/>
</dbReference>
<feature type="region of interest" description="Disordered" evidence="1">
    <location>
        <begin position="426"/>
        <end position="485"/>
    </location>
</feature>
<feature type="compositionally biased region" description="Polar residues" evidence="1">
    <location>
        <begin position="86"/>
        <end position="105"/>
    </location>
</feature>
<dbReference type="Pfam" id="PF22669">
    <property type="entry name" value="Exo_endo_phos2"/>
    <property type="match status" value="1"/>
</dbReference>
<dbReference type="Gene3D" id="3.60.10.10">
    <property type="entry name" value="Endonuclease/exonuclease/phosphatase"/>
    <property type="match status" value="1"/>
</dbReference>
<dbReference type="AlphaFoldDB" id="A0A6J3M5S1"/>
<dbReference type="GO" id="GO:0046856">
    <property type="term" value="P:phosphatidylinositol dephosphorylation"/>
    <property type="evidence" value="ECO:0007669"/>
    <property type="project" value="InterPro"/>
</dbReference>
<dbReference type="InterPro" id="IPR036691">
    <property type="entry name" value="Endo/exonu/phosph_ase_sf"/>
</dbReference>
<feature type="compositionally biased region" description="Pro residues" evidence="1">
    <location>
        <begin position="240"/>
        <end position="249"/>
    </location>
</feature>
<feature type="compositionally biased region" description="Basic residues" evidence="1">
    <location>
        <begin position="504"/>
        <end position="513"/>
    </location>
</feature>
<dbReference type="Proteomes" id="UP000504637">
    <property type="component" value="Unplaced"/>
</dbReference>
<feature type="compositionally biased region" description="Polar residues" evidence="1">
    <location>
        <begin position="473"/>
        <end position="485"/>
    </location>
</feature>
<proteinExistence type="predicted"/>
<evidence type="ECO:0000313" key="4">
    <source>
        <dbReference type="RefSeq" id="XP_033459915.1"/>
    </source>
</evidence>
<dbReference type="OrthoDB" id="2248459at2759"/>
<dbReference type="InterPro" id="IPR036322">
    <property type="entry name" value="WD40_repeat_dom_sf"/>
</dbReference>
<dbReference type="InterPro" id="IPR046985">
    <property type="entry name" value="IP5"/>
</dbReference>
<protein>
    <submittedName>
        <fullName evidence="4">DNase I-like protein</fullName>
    </submittedName>
</protein>
<name>A0A6J3M5S1_9PEZI</name>
<feature type="region of interest" description="Disordered" evidence="1">
    <location>
        <begin position="1"/>
        <end position="387"/>
    </location>
</feature>
<dbReference type="SUPFAM" id="SSF56219">
    <property type="entry name" value="DNase I-like"/>
    <property type="match status" value="1"/>
</dbReference>
<dbReference type="PANTHER" id="PTHR11200">
    <property type="entry name" value="INOSITOL 5-PHOSPHATASE"/>
    <property type="match status" value="1"/>
</dbReference>
<dbReference type="InterPro" id="IPR000300">
    <property type="entry name" value="IPPc"/>
</dbReference>
<dbReference type="GO" id="GO:0004439">
    <property type="term" value="F:phosphatidylinositol-4,5-bisphosphate 5-phosphatase activity"/>
    <property type="evidence" value="ECO:0007669"/>
    <property type="project" value="TreeGrafter"/>
</dbReference>
<dbReference type="SMART" id="SM00128">
    <property type="entry name" value="IPPc"/>
    <property type="match status" value="1"/>
</dbReference>
<evidence type="ECO:0000259" key="2">
    <source>
        <dbReference type="SMART" id="SM00128"/>
    </source>
</evidence>
<dbReference type="InterPro" id="IPR015943">
    <property type="entry name" value="WD40/YVTN_repeat-like_dom_sf"/>
</dbReference>
<reference evidence="4" key="2">
    <citation type="submission" date="2020-04" db="EMBL/GenBank/DDBJ databases">
        <authorList>
            <consortium name="NCBI Genome Project"/>
        </authorList>
    </citation>
    <scope>NUCLEOTIDE SEQUENCE</scope>
    <source>
        <strain evidence="4">CBS 342.82</strain>
    </source>
</reference>
<dbReference type="RefSeq" id="XP_033459915.1">
    <property type="nucleotide sequence ID" value="XM_033607652.1"/>
</dbReference>
<dbReference type="SMART" id="SM00320">
    <property type="entry name" value="WD40"/>
    <property type="match status" value="3"/>
</dbReference>
<feature type="compositionally biased region" description="Polar residues" evidence="1">
    <location>
        <begin position="225"/>
        <end position="239"/>
    </location>
</feature>
<accession>A0A6J3M5S1</accession>
<gene>
    <name evidence="4" type="ORF">K489DRAFT_409986</name>
</gene>
<keyword evidence="3" id="KW-1185">Reference proteome</keyword>